<dbReference type="InterPro" id="IPR005467">
    <property type="entry name" value="His_kinase_dom"/>
</dbReference>
<evidence type="ECO:0000256" key="6">
    <source>
        <dbReference type="ARBA" id="ARBA00022679"/>
    </source>
</evidence>
<keyword evidence="13 15" id="KW-0472">Membrane</keyword>
<keyword evidence="6 17" id="KW-0808">Transferase</keyword>
<evidence type="ECO:0000256" key="2">
    <source>
        <dbReference type="ARBA" id="ARBA00004651"/>
    </source>
</evidence>
<dbReference type="InterPro" id="IPR050640">
    <property type="entry name" value="Bact_2-comp_sensor_kinase"/>
</dbReference>
<evidence type="ECO:0000256" key="14">
    <source>
        <dbReference type="SAM" id="Coils"/>
    </source>
</evidence>
<keyword evidence="5" id="KW-0597">Phosphoprotein</keyword>
<evidence type="ECO:0000256" key="7">
    <source>
        <dbReference type="ARBA" id="ARBA00022692"/>
    </source>
</evidence>
<dbReference type="PANTHER" id="PTHR34220">
    <property type="entry name" value="SENSOR HISTIDINE KINASE YPDA"/>
    <property type="match status" value="1"/>
</dbReference>
<keyword evidence="7 15" id="KW-0812">Transmembrane</keyword>
<feature type="transmembrane region" description="Helical" evidence="15">
    <location>
        <begin position="185"/>
        <end position="204"/>
    </location>
</feature>
<sequence>MYDEIVSELNLISFTNPFIGLTFYYLESTNQYLFENYSMQGTLDLERMPILMKTRKMTYYGPHTSLNPLDGSQVFSVRRKVELPQREDVSLYIETSFRLAETIINNEPLNASTYHLIVDGDGRITYSENEVDFRVGGMLPVMTENKQLHKGYYLFGEQHRPTWNIVAAVPVSAFESEINDWKSQFILFSVLSIAVSSMFALIIWRSLYKPMYHLYQDIRYVNRSQLSYSPRWSNNLEFNTIHSEVTKMRRRITELIEEVEQKEKRKAEMEVERLMHQINPHFLHNTLDTIRWIARTKGEHEIDRLVSTLNKVLHYNLNKQKAAPIKDELDAIREYIMLQGIRYHFQFDLRIQADEQVLKLPVPKFILQPIVENALFHGLDDDNGLIEVSVSQENKQEVEIRIKDNGQGMEKEEIIRLLSGETDDHKTFGLGIGLPYVVRTLQFHFGEKANLSMESEPGYGTTVILRLPIAGGGDMSCSEC</sequence>
<evidence type="ECO:0000256" key="13">
    <source>
        <dbReference type="ARBA" id="ARBA00023136"/>
    </source>
</evidence>
<reference evidence="18" key="1">
    <citation type="journal article" date="2019" name="Int. J. Syst. Evol. Microbiol.">
        <title>The Global Catalogue of Microorganisms (GCM) 10K type strain sequencing project: providing services to taxonomists for standard genome sequencing and annotation.</title>
        <authorList>
            <consortium name="The Broad Institute Genomics Platform"/>
            <consortium name="The Broad Institute Genome Sequencing Center for Infectious Disease"/>
            <person name="Wu L."/>
            <person name="Ma J."/>
        </authorList>
    </citation>
    <scope>NUCLEOTIDE SEQUENCE [LARGE SCALE GENOMIC DNA]</scope>
    <source>
        <strain evidence="18">CCUG 59129</strain>
    </source>
</reference>
<evidence type="ECO:0000256" key="10">
    <source>
        <dbReference type="ARBA" id="ARBA00022840"/>
    </source>
</evidence>
<keyword evidence="10" id="KW-0067">ATP-binding</keyword>
<keyword evidence="4" id="KW-1003">Cell membrane</keyword>
<keyword evidence="9 17" id="KW-0418">Kinase</keyword>
<dbReference type="SUPFAM" id="SSF55874">
    <property type="entry name" value="ATPase domain of HSP90 chaperone/DNA topoisomerase II/histidine kinase"/>
    <property type="match status" value="1"/>
</dbReference>
<dbReference type="InterPro" id="IPR004358">
    <property type="entry name" value="Sig_transdc_His_kin-like_C"/>
</dbReference>
<evidence type="ECO:0000256" key="12">
    <source>
        <dbReference type="ARBA" id="ARBA00023012"/>
    </source>
</evidence>
<evidence type="ECO:0000313" key="18">
    <source>
        <dbReference type="Proteomes" id="UP001596989"/>
    </source>
</evidence>
<dbReference type="Pfam" id="PF06580">
    <property type="entry name" value="His_kinase"/>
    <property type="match status" value="1"/>
</dbReference>
<dbReference type="PROSITE" id="PS50109">
    <property type="entry name" value="HIS_KIN"/>
    <property type="match status" value="1"/>
</dbReference>
<dbReference type="Gene3D" id="6.10.340.10">
    <property type="match status" value="1"/>
</dbReference>
<dbReference type="EMBL" id="JBHTJZ010000005">
    <property type="protein sequence ID" value="MFD0958401.1"/>
    <property type="molecule type" value="Genomic_DNA"/>
</dbReference>
<dbReference type="EC" id="2.7.13.3" evidence="3"/>
<gene>
    <name evidence="17" type="ORF">ACFQ2I_03285</name>
</gene>
<feature type="domain" description="Histidine kinase" evidence="16">
    <location>
        <begin position="366"/>
        <end position="471"/>
    </location>
</feature>
<dbReference type="RefSeq" id="WP_377562167.1">
    <property type="nucleotide sequence ID" value="NZ_JBHTJZ010000005.1"/>
</dbReference>
<proteinExistence type="predicted"/>
<evidence type="ECO:0000259" key="16">
    <source>
        <dbReference type="PROSITE" id="PS50109"/>
    </source>
</evidence>
<accession>A0ABW3HLM4</accession>
<keyword evidence="18" id="KW-1185">Reference proteome</keyword>
<dbReference type="PANTHER" id="PTHR34220:SF11">
    <property type="entry name" value="SENSOR PROTEIN KINASE HPTS"/>
    <property type="match status" value="1"/>
</dbReference>
<name>A0ABW3HLM4_9BACL</name>
<evidence type="ECO:0000256" key="9">
    <source>
        <dbReference type="ARBA" id="ARBA00022777"/>
    </source>
</evidence>
<keyword evidence="11 15" id="KW-1133">Transmembrane helix</keyword>
<dbReference type="GO" id="GO:0004673">
    <property type="term" value="F:protein histidine kinase activity"/>
    <property type="evidence" value="ECO:0007669"/>
    <property type="project" value="UniProtKB-EC"/>
</dbReference>
<dbReference type="InterPro" id="IPR010559">
    <property type="entry name" value="Sig_transdc_His_kin_internal"/>
</dbReference>
<evidence type="ECO:0000256" key="5">
    <source>
        <dbReference type="ARBA" id="ARBA00022553"/>
    </source>
</evidence>
<evidence type="ECO:0000256" key="4">
    <source>
        <dbReference type="ARBA" id="ARBA00022475"/>
    </source>
</evidence>
<dbReference type="PRINTS" id="PR00344">
    <property type="entry name" value="BCTRLSENSOR"/>
</dbReference>
<dbReference type="SMART" id="SM00387">
    <property type="entry name" value="HATPase_c"/>
    <property type="match status" value="1"/>
</dbReference>
<evidence type="ECO:0000256" key="1">
    <source>
        <dbReference type="ARBA" id="ARBA00000085"/>
    </source>
</evidence>
<evidence type="ECO:0000256" key="3">
    <source>
        <dbReference type="ARBA" id="ARBA00012438"/>
    </source>
</evidence>
<evidence type="ECO:0000256" key="11">
    <source>
        <dbReference type="ARBA" id="ARBA00022989"/>
    </source>
</evidence>
<protein>
    <recommendedName>
        <fullName evidence="3">histidine kinase</fullName>
        <ecNumber evidence="3">2.7.13.3</ecNumber>
    </recommendedName>
</protein>
<organism evidence="17 18">
    <name type="scientific">Paenibacillus chungangensis</name>
    <dbReference type="NCBI Taxonomy" id="696535"/>
    <lineage>
        <taxon>Bacteria</taxon>
        <taxon>Bacillati</taxon>
        <taxon>Bacillota</taxon>
        <taxon>Bacilli</taxon>
        <taxon>Bacillales</taxon>
        <taxon>Paenibacillaceae</taxon>
        <taxon>Paenibacillus</taxon>
    </lineage>
</organism>
<evidence type="ECO:0000313" key="17">
    <source>
        <dbReference type="EMBL" id="MFD0958401.1"/>
    </source>
</evidence>
<dbReference type="Proteomes" id="UP001596989">
    <property type="component" value="Unassembled WGS sequence"/>
</dbReference>
<dbReference type="InterPro" id="IPR036890">
    <property type="entry name" value="HATPase_C_sf"/>
</dbReference>
<keyword evidence="8" id="KW-0547">Nucleotide-binding</keyword>
<feature type="coiled-coil region" evidence="14">
    <location>
        <begin position="245"/>
        <end position="277"/>
    </location>
</feature>
<keyword evidence="14" id="KW-0175">Coiled coil</keyword>
<keyword evidence="12" id="KW-0902">Two-component regulatory system</keyword>
<comment type="subcellular location">
    <subcellularLocation>
        <location evidence="2">Cell membrane</location>
        <topology evidence="2">Multi-pass membrane protein</topology>
    </subcellularLocation>
</comment>
<dbReference type="InterPro" id="IPR003594">
    <property type="entry name" value="HATPase_dom"/>
</dbReference>
<comment type="caution">
    <text evidence="17">The sequence shown here is derived from an EMBL/GenBank/DDBJ whole genome shotgun (WGS) entry which is preliminary data.</text>
</comment>
<dbReference type="Pfam" id="PF02518">
    <property type="entry name" value="HATPase_c"/>
    <property type="match status" value="1"/>
</dbReference>
<evidence type="ECO:0000256" key="15">
    <source>
        <dbReference type="SAM" id="Phobius"/>
    </source>
</evidence>
<comment type="catalytic activity">
    <reaction evidence="1">
        <text>ATP + protein L-histidine = ADP + protein N-phospho-L-histidine.</text>
        <dbReference type="EC" id="2.7.13.3"/>
    </reaction>
</comment>
<evidence type="ECO:0000256" key="8">
    <source>
        <dbReference type="ARBA" id="ARBA00022741"/>
    </source>
</evidence>
<dbReference type="Gene3D" id="3.30.565.10">
    <property type="entry name" value="Histidine kinase-like ATPase, C-terminal domain"/>
    <property type="match status" value="1"/>
</dbReference>